<accession>A0ACC2ST64</accession>
<gene>
    <name evidence="1" type="ORF">DSO57_1018000</name>
</gene>
<keyword evidence="2" id="KW-1185">Reference proteome</keyword>
<comment type="caution">
    <text evidence="1">The sequence shown here is derived from an EMBL/GenBank/DDBJ whole genome shotgun (WGS) entry which is preliminary data.</text>
</comment>
<name>A0ACC2ST64_9FUNG</name>
<dbReference type="Proteomes" id="UP001165960">
    <property type="component" value="Unassembled WGS sequence"/>
</dbReference>
<reference evidence="1" key="1">
    <citation type="submission" date="2022-04" db="EMBL/GenBank/DDBJ databases">
        <title>Genome of the entomopathogenic fungus Entomophthora muscae.</title>
        <authorList>
            <person name="Elya C."/>
            <person name="Lovett B.R."/>
            <person name="Lee E."/>
            <person name="Macias A.M."/>
            <person name="Hajek A.E."/>
            <person name="De Bivort B.L."/>
            <person name="Kasson M.T."/>
            <person name="De Fine Licht H.H."/>
            <person name="Stajich J.E."/>
        </authorList>
    </citation>
    <scope>NUCLEOTIDE SEQUENCE</scope>
    <source>
        <strain evidence="1">Berkeley</strain>
    </source>
</reference>
<evidence type="ECO:0000313" key="1">
    <source>
        <dbReference type="EMBL" id="KAJ9065581.1"/>
    </source>
</evidence>
<evidence type="ECO:0000313" key="2">
    <source>
        <dbReference type="Proteomes" id="UP001165960"/>
    </source>
</evidence>
<sequence length="276" mass="30191">MENKRFKASHNEMETMQQILLWQLSDSALPIGGFVASGGLEAACQSGQVTSLDSFVSFLRTSLHSYAHTTVPFVVACHAVATAYVRGQSDIKSEVKSEVTLEQAIREIVELDQLYHVSTLNPIVRRASKAQGVAMMMLYSKSFMPNDTPDMFGKECPNSPALVGAYKQFIRKGEAQGHLPLCFPLLLASLGIDLASTLRLHLYQFLRAGISAGVRLNLVGPYKAQSITCQISPLIDSLLSDETLLSTPPDLATQTSPTIDIVQALHDNLYSRIFNS</sequence>
<dbReference type="EMBL" id="QTSX02004337">
    <property type="protein sequence ID" value="KAJ9065581.1"/>
    <property type="molecule type" value="Genomic_DNA"/>
</dbReference>
<organism evidence="1 2">
    <name type="scientific">Entomophthora muscae</name>
    <dbReference type="NCBI Taxonomy" id="34485"/>
    <lineage>
        <taxon>Eukaryota</taxon>
        <taxon>Fungi</taxon>
        <taxon>Fungi incertae sedis</taxon>
        <taxon>Zoopagomycota</taxon>
        <taxon>Entomophthoromycotina</taxon>
        <taxon>Entomophthoromycetes</taxon>
        <taxon>Entomophthorales</taxon>
        <taxon>Entomophthoraceae</taxon>
        <taxon>Entomophthora</taxon>
    </lineage>
</organism>
<proteinExistence type="predicted"/>
<protein>
    <submittedName>
        <fullName evidence="1">Uncharacterized protein</fullName>
    </submittedName>
</protein>